<proteinExistence type="predicted"/>
<evidence type="ECO:0000313" key="1">
    <source>
        <dbReference type="EMBL" id="VUC22226.1"/>
    </source>
</evidence>
<organism evidence="1 2">
    <name type="scientific">Bionectria ochroleuca</name>
    <name type="common">Gliocladium roseum</name>
    <dbReference type="NCBI Taxonomy" id="29856"/>
    <lineage>
        <taxon>Eukaryota</taxon>
        <taxon>Fungi</taxon>
        <taxon>Dikarya</taxon>
        <taxon>Ascomycota</taxon>
        <taxon>Pezizomycotina</taxon>
        <taxon>Sordariomycetes</taxon>
        <taxon>Hypocreomycetidae</taxon>
        <taxon>Hypocreales</taxon>
        <taxon>Bionectriaceae</taxon>
        <taxon>Clonostachys</taxon>
    </lineage>
</organism>
<evidence type="ECO:0000313" key="2">
    <source>
        <dbReference type="Proteomes" id="UP000766486"/>
    </source>
</evidence>
<dbReference type="EMBL" id="CABFNS010000533">
    <property type="protein sequence ID" value="VUC22226.1"/>
    <property type="molecule type" value="Genomic_DNA"/>
</dbReference>
<keyword evidence="2" id="KW-1185">Reference proteome</keyword>
<gene>
    <name evidence="1" type="ORF">CLO192961_LOCUS78178</name>
</gene>
<dbReference type="Proteomes" id="UP000766486">
    <property type="component" value="Unassembled WGS sequence"/>
</dbReference>
<accession>A0ABY6TW71</accession>
<sequence length="149" mass="15403">MVDEEGVGVAESLGGMEEVVAIERLEGVDVLDTSDVEDIEDTSDVVEALGVLDKRSDEVPGAVEVPLPGVGVRSVLDSNGVGVLLELKVVSSVTGVEFSGVVSGTKVFEIGAEVGVAEDEITSDEGESLAEGVEALLLWHLCFNSDVTS</sequence>
<protein>
    <submittedName>
        <fullName evidence="1">Uncharacterized protein</fullName>
    </submittedName>
</protein>
<comment type="caution">
    <text evidence="1">The sequence shown here is derived from an EMBL/GenBank/DDBJ whole genome shotgun (WGS) entry which is preliminary data.</text>
</comment>
<name>A0ABY6TW71_BIOOC</name>
<reference evidence="1 2" key="1">
    <citation type="submission" date="2019-06" db="EMBL/GenBank/DDBJ databases">
        <authorList>
            <person name="Broberg M."/>
        </authorList>
    </citation>
    <scope>NUCLEOTIDE SEQUENCE [LARGE SCALE GENOMIC DNA]</scope>
</reference>